<name>A0A2D3V371_9PEZI</name>
<dbReference type="OrthoDB" id="3877279at2759"/>
<gene>
    <name evidence="1" type="ORF">RCC_09530</name>
</gene>
<keyword evidence="2" id="KW-1185">Reference proteome</keyword>
<protein>
    <submittedName>
        <fullName evidence="1">Uncharacterized protein</fullName>
    </submittedName>
</protein>
<dbReference type="AlphaFoldDB" id="A0A2D3V371"/>
<organism evidence="1 2">
    <name type="scientific">Ramularia collo-cygni</name>
    <dbReference type="NCBI Taxonomy" id="112498"/>
    <lineage>
        <taxon>Eukaryota</taxon>
        <taxon>Fungi</taxon>
        <taxon>Dikarya</taxon>
        <taxon>Ascomycota</taxon>
        <taxon>Pezizomycotina</taxon>
        <taxon>Dothideomycetes</taxon>
        <taxon>Dothideomycetidae</taxon>
        <taxon>Mycosphaerellales</taxon>
        <taxon>Mycosphaerellaceae</taxon>
        <taxon>Ramularia</taxon>
    </lineage>
</organism>
<dbReference type="RefSeq" id="XP_023630540.1">
    <property type="nucleotide sequence ID" value="XM_023774772.1"/>
</dbReference>
<dbReference type="EMBL" id="FJUY01000018">
    <property type="protein sequence ID" value="CZT23816.1"/>
    <property type="molecule type" value="Genomic_DNA"/>
</dbReference>
<dbReference type="Proteomes" id="UP000225277">
    <property type="component" value="Unassembled WGS sequence"/>
</dbReference>
<reference evidence="1 2" key="1">
    <citation type="submission" date="2016-03" db="EMBL/GenBank/DDBJ databases">
        <authorList>
            <person name="Ploux O."/>
        </authorList>
    </citation>
    <scope>NUCLEOTIDE SEQUENCE [LARGE SCALE GENOMIC DNA]</scope>
    <source>
        <strain evidence="1 2">URUG2</strain>
    </source>
</reference>
<evidence type="ECO:0000313" key="2">
    <source>
        <dbReference type="Proteomes" id="UP000225277"/>
    </source>
</evidence>
<proteinExistence type="predicted"/>
<evidence type="ECO:0000313" key="1">
    <source>
        <dbReference type="EMBL" id="CZT23816.1"/>
    </source>
</evidence>
<sequence>MDFPPSPATSVCDSLDGIEDLDAFLALQGPISGLPTPPMDRSAVTFDETATEEAEDIADRRRVTALFAGCVGDLTRASYGTPPHVDVKRIQHIIDLARRRTSREVCVVAYNILCELRDLAELKSNSPITLPADTLIICAMQLASDFLDDRPISNHYWNEGASGVWPNDSMQSSKLNMLFAIDWRLHALSTLERIEHTMSVFLGDTALSPDWNACVV</sequence>
<dbReference type="GeneID" id="35604599"/>
<accession>A0A2D3V371</accession>
<dbReference type="Gene3D" id="1.10.472.10">
    <property type="entry name" value="Cyclin-like"/>
    <property type="match status" value="1"/>
</dbReference>